<protein>
    <submittedName>
        <fullName evidence="2">DUF3015 domain-containing protein</fullName>
    </submittedName>
</protein>
<dbReference type="InterPro" id="IPR021383">
    <property type="entry name" value="DUF3015"/>
</dbReference>
<evidence type="ECO:0000313" key="2">
    <source>
        <dbReference type="EMBL" id="MFD1007519.1"/>
    </source>
</evidence>
<keyword evidence="3" id="KW-1185">Reference proteome</keyword>
<accession>A0ABW3KFV8</accession>
<name>A0ABW3KFV8_9GAMM</name>
<keyword evidence="1" id="KW-0732">Signal</keyword>
<sequence>MMKKILAVVTLVVALPLSNVALADQDIGCGLGSMVFAGNSGKVSKVLGATTNGSSGNQTFGITFGTLGCDGTGPVTSSEKLAMFIDGNMDNLARDMAKGEGETLATLSEVWGIQQADKSEFNAVAQANFADIFGSENVTSQEVLVSLNTLLAQDATLTGYSI</sequence>
<dbReference type="Proteomes" id="UP001597048">
    <property type="component" value="Unassembled WGS sequence"/>
</dbReference>
<dbReference type="Pfam" id="PF11220">
    <property type="entry name" value="DUF3015"/>
    <property type="match status" value="1"/>
</dbReference>
<gene>
    <name evidence="2" type="ORF">ACFQ1C_05010</name>
</gene>
<reference evidence="3" key="1">
    <citation type="journal article" date="2019" name="Int. J. Syst. Evol. Microbiol.">
        <title>The Global Catalogue of Microorganisms (GCM) 10K type strain sequencing project: providing services to taxonomists for standard genome sequencing and annotation.</title>
        <authorList>
            <consortium name="The Broad Institute Genomics Platform"/>
            <consortium name="The Broad Institute Genome Sequencing Center for Infectious Disease"/>
            <person name="Wu L."/>
            <person name="Ma J."/>
        </authorList>
    </citation>
    <scope>NUCLEOTIDE SEQUENCE [LARGE SCALE GENOMIC DNA]</scope>
    <source>
        <strain evidence="3">CCUG 60525</strain>
    </source>
</reference>
<organism evidence="2 3">
    <name type="scientific">Oceanisphaera ostreae</name>
    <dbReference type="NCBI Taxonomy" id="914151"/>
    <lineage>
        <taxon>Bacteria</taxon>
        <taxon>Pseudomonadati</taxon>
        <taxon>Pseudomonadota</taxon>
        <taxon>Gammaproteobacteria</taxon>
        <taxon>Aeromonadales</taxon>
        <taxon>Aeromonadaceae</taxon>
        <taxon>Oceanisphaera</taxon>
    </lineage>
</organism>
<evidence type="ECO:0000256" key="1">
    <source>
        <dbReference type="SAM" id="SignalP"/>
    </source>
</evidence>
<comment type="caution">
    <text evidence="2">The sequence shown here is derived from an EMBL/GenBank/DDBJ whole genome shotgun (WGS) entry which is preliminary data.</text>
</comment>
<proteinExistence type="predicted"/>
<feature type="signal peptide" evidence="1">
    <location>
        <begin position="1"/>
        <end position="23"/>
    </location>
</feature>
<evidence type="ECO:0000313" key="3">
    <source>
        <dbReference type="Proteomes" id="UP001597048"/>
    </source>
</evidence>
<feature type="chain" id="PRO_5046165113" evidence="1">
    <location>
        <begin position="24"/>
        <end position="162"/>
    </location>
</feature>
<dbReference type="EMBL" id="JBHTJS010000014">
    <property type="protein sequence ID" value="MFD1007519.1"/>
    <property type="molecule type" value="Genomic_DNA"/>
</dbReference>